<dbReference type="SUPFAM" id="SSF48452">
    <property type="entry name" value="TPR-like"/>
    <property type="match status" value="2"/>
</dbReference>
<organism evidence="1 2">
    <name type="scientific">Luteimonas kalidii</name>
    <dbReference type="NCBI Taxonomy" id="3042025"/>
    <lineage>
        <taxon>Bacteria</taxon>
        <taxon>Pseudomonadati</taxon>
        <taxon>Pseudomonadota</taxon>
        <taxon>Gammaproteobacteria</taxon>
        <taxon>Lysobacterales</taxon>
        <taxon>Lysobacteraceae</taxon>
        <taxon>Luteimonas</taxon>
    </lineage>
</organism>
<comment type="caution">
    <text evidence="1">The sequence shown here is derived from an EMBL/GenBank/DDBJ whole genome shotgun (WGS) entry which is preliminary data.</text>
</comment>
<dbReference type="Gene3D" id="1.25.40.10">
    <property type="entry name" value="Tetratricopeptide repeat domain"/>
    <property type="match status" value="1"/>
</dbReference>
<evidence type="ECO:0000313" key="1">
    <source>
        <dbReference type="EMBL" id="MDH5835090.1"/>
    </source>
</evidence>
<evidence type="ECO:0008006" key="3">
    <source>
        <dbReference type="Google" id="ProtNLM"/>
    </source>
</evidence>
<protein>
    <recommendedName>
        <fullName evidence="3">Tetratricopeptide repeat protein</fullName>
    </recommendedName>
</protein>
<keyword evidence="2" id="KW-1185">Reference proteome</keyword>
<dbReference type="InterPro" id="IPR011990">
    <property type="entry name" value="TPR-like_helical_dom_sf"/>
</dbReference>
<name>A0ABT6JWN1_9GAMM</name>
<evidence type="ECO:0000313" key="2">
    <source>
        <dbReference type="Proteomes" id="UP001156873"/>
    </source>
</evidence>
<gene>
    <name evidence="1" type="ORF">QFW81_14330</name>
</gene>
<dbReference type="EMBL" id="JARXRO010000020">
    <property type="protein sequence ID" value="MDH5835090.1"/>
    <property type="molecule type" value="Genomic_DNA"/>
</dbReference>
<proteinExistence type="predicted"/>
<dbReference type="Proteomes" id="UP001156873">
    <property type="component" value="Unassembled WGS sequence"/>
</dbReference>
<dbReference type="RefSeq" id="WP_280579713.1">
    <property type="nucleotide sequence ID" value="NZ_JARXRO010000020.1"/>
</dbReference>
<accession>A0ABT6JWN1</accession>
<sequence>MVVLLVGTVGSLARAQTPEETFYRQRVLEAWTAAQAESHARADSLFGDVINDARFDQLPENERRRLLSAAAWSAAQNARLTTAAAWYARVAELGSDDPDDWYRMGLVALDQQDRDSAARAMTVLIGRWPELLPNLSPDLLYPLAQLGDTSTADRVAFQQALFDANWKGGSAGTPSGVWFNLARNRLIQGDVERARIVARRITDPETLIQMRADRRFDALLDPSTWRANVAHANAREIERMRLLVDAYPDQLEPIVSLGHQLLLGGHHPEAIALSDATLARIASAPLDAPPFDDLERQVWLMNHKSLALRRTGHIEEAVAELQRASRLGEDGLPNISQALNLGSLECDRGRPEAALAAAATAGEEGMSPYGRAVRAAIRHCAALQLDDPAGAAAAVDELSGLVDDAPIRYLEALVWDGQPDRAAALMRELLLSDEQRSQALEWAQDCRLPEPLPVQVQERALRQAFLARPDVLSDIKAVGRIDSYDLYCHING</sequence>
<reference evidence="1 2" key="1">
    <citation type="submission" date="2023-04" db="EMBL/GenBank/DDBJ databases">
        <title>Luteimonas sp. M1R5S59.</title>
        <authorList>
            <person name="Sun J.-Q."/>
        </authorList>
    </citation>
    <scope>NUCLEOTIDE SEQUENCE [LARGE SCALE GENOMIC DNA]</scope>
    <source>
        <strain evidence="1 2">M1R5S59</strain>
    </source>
</reference>